<dbReference type="InterPro" id="IPR033704">
    <property type="entry name" value="dUTPase_trimeric"/>
</dbReference>
<name>A0A0G0PWK4_UNCC2</name>
<dbReference type="STRING" id="1618345.UT18_C0016G0012"/>
<organism evidence="3 4">
    <name type="scientific">candidate division CPR2 bacterium GW2011_GWC2_39_10</name>
    <dbReference type="NCBI Taxonomy" id="1618345"/>
    <lineage>
        <taxon>Bacteria</taxon>
        <taxon>Bacteria division CPR2</taxon>
    </lineage>
</organism>
<keyword evidence="2" id="KW-0546">Nucleotide metabolism</keyword>
<evidence type="ECO:0000313" key="4">
    <source>
        <dbReference type="Proteomes" id="UP000034207"/>
    </source>
</evidence>
<dbReference type="PANTHER" id="PTHR42680:SF1">
    <property type="entry name" value="DEOXYURIDINE 5'-TRIPHOSPHATE NUCLEOTIDOHYDROLASE"/>
    <property type="match status" value="1"/>
</dbReference>
<dbReference type="InterPro" id="IPR036157">
    <property type="entry name" value="dUTPase-like_sf"/>
</dbReference>
<dbReference type="Proteomes" id="UP000034207">
    <property type="component" value="Unassembled WGS sequence"/>
</dbReference>
<dbReference type="SUPFAM" id="SSF51283">
    <property type="entry name" value="dUTPase-like"/>
    <property type="match status" value="1"/>
</dbReference>
<accession>A0A0G0PWK4</accession>
<keyword evidence="1 3" id="KW-0378">Hydrolase</keyword>
<evidence type="ECO:0000256" key="1">
    <source>
        <dbReference type="ARBA" id="ARBA00022801"/>
    </source>
</evidence>
<evidence type="ECO:0000313" key="3">
    <source>
        <dbReference type="EMBL" id="KKQ93716.1"/>
    </source>
</evidence>
<dbReference type="CDD" id="cd07557">
    <property type="entry name" value="trimeric_dUTPase"/>
    <property type="match status" value="1"/>
</dbReference>
<dbReference type="Pfam" id="PF22769">
    <property type="entry name" value="DCD"/>
    <property type="match status" value="1"/>
</dbReference>
<comment type="caution">
    <text evidence="3">The sequence shown here is derived from an EMBL/GenBank/DDBJ whole genome shotgun (WGS) entry which is preliminary data.</text>
</comment>
<dbReference type="InterPro" id="IPR011962">
    <property type="entry name" value="dCTP_deaminase"/>
</dbReference>
<dbReference type="Gene3D" id="2.70.40.10">
    <property type="match status" value="1"/>
</dbReference>
<reference evidence="3 4" key="1">
    <citation type="journal article" date="2015" name="Nature">
        <title>rRNA introns, odd ribosomes, and small enigmatic genomes across a large radiation of phyla.</title>
        <authorList>
            <person name="Brown C.T."/>
            <person name="Hug L.A."/>
            <person name="Thomas B.C."/>
            <person name="Sharon I."/>
            <person name="Castelle C.J."/>
            <person name="Singh A."/>
            <person name="Wilkins M.J."/>
            <person name="Williams K.H."/>
            <person name="Banfield J.F."/>
        </authorList>
    </citation>
    <scope>NUCLEOTIDE SEQUENCE [LARGE SCALE GENOMIC DNA]</scope>
</reference>
<sequence length="170" mass="19163">MIHYSAVLSDREIRDLCNSSPPLIEDFIDFEHQLQPTGFDVTVKKIVRLSGEAQIGNPYHNKVASESDVKITDGWYVLKSGFYVIYINEFTNIPNNLMGLAFPRSTLFRCGGTLQSGVWDGGFKGRGRLGLCVSGVTHLRIEENCPIAQLVFFPAFGVEKGFQFNEFYRE</sequence>
<dbReference type="AlphaFoldDB" id="A0A0G0PWK4"/>
<protein>
    <submittedName>
        <fullName evidence="3">Deoxyuridine 5'-triphosphate nucleotidohydrolase</fullName>
    </submittedName>
</protein>
<dbReference type="EMBL" id="LBVV01000016">
    <property type="protein sequence ID" value="KKQ93716.1"/>
    <property type="molecule type" value="Genomic_DNA"/>
</dbReference>
<dbReference type="GO" id="GO:0006229">
    <property type="term" value="P:dUTP biosynthetic process"/>
    <property type="evidence" value="ECO:0007669"/>
    <property type="project" value="InterPro"/>
</dbReference>
<proteinExistence type="predicted"/>
<evidence type="ECO:0000256" key="2">
    <source>
        <dbReference type="ARBA" id="ARBA00023080"/>
    </source>
</evidence>
<dbReference type="PANTHER" id="PTHR42680">
    <property type="entry name" value="DCTP DEAMINASE"/>
    <property type="match status" value="1"/>
</dbReference>
<dbReference type="GO" id="GO:0008829">
    <property type="term" value="F:dCTP deaminase activity"/>
    <property type="evidence" value="ECO:0007669"/>
    <property type="project" value="InterPro"/>
</dbReference>
<gene>
    <name evidence="3" type="ORF">UT18_C0016G0012</name>
</gene>